<comment type="function">
    <text evidence="13">Couples transcription and DNA repair by recognizing RNA polymerase (RNAP) stalled at DNA lesions. Mediates ATP-dependent release of RNAP and its truncated transcript from the DNA, and recruitment of nucleotide excision repair machinery to the damaged site.</text>
</comment>
<dbReference type="InterPro" id="IPR001650">
    <property type="entry name" value="Helicase_C-like"/>
</dbReference>
<dbReference type="Pfam" id="PF00270">
    <property type="entry name" value="DEAD"/>
    <property type="match status" value="1"/>
</dbReference>
<feature type="region of interest" description="Disordered" evidence="14">
    <location>
        <begin position="1683"/>
        <end position="1704"/>
    </location>
</feature>
<feature type="compositionally biased region" description="Basic and acidic residues" evidence="14">
    <location>
        <begin position="1433"/>
        <end position="1462"/>
    </location>
</feature>
<dbReference type="EC" id="3.6.4.-" evidence="13"/>
<dbReference type="Gene3D" id="3.90.1150.50">
    <property type="entry name" value="Transcription-repair-coupling factor, D7 domain"/>
    <property type="match status" value="1"/>
</dbReference>
<dbReference type="FunFam" id="3.40.50.300:FF:000300">
    <property type="entry name" value="Transcription-repair-coupling factor"/>
    <property type="match status" value="1"/>
</dbReference>
<feature type="compositionally biased region" description="Basic and acidic residues" evidence="14">
    <location>
        <begin position="1382"/>
        <end position="1426"/>
    </location>
</feature>
<evidence type="ECO:0000256" key="12">
    <source>
        <dbReference type="ARBA" id="ARBA00070128"/>
    </source>
</evidence>
<evidence type="ECO:0000259" key="16">
    <source>
        <dbReference type="PROSITE" id="PS51194"/>
    </source>
</evidence>
<proteinExistence type="inferred from homology"/>
<feature type="compositionally biased region" description="Basic and acidic residues" evidence="14">
    <location>
        <begin position="1472"/>
        <end position="1484"/>
    </location>
</feature>
<comment type="similarity">
    <text evidence="10 13">In the N-terminal section; belongs to the UvrB family.</text>
</comment>
<dbReference type="SUPFAM" id="SSF101386">
    <property type="entry name" value="all-alpha NTP pyrophosphatases"/>
    <property type="match status" value="1"/>
</dbReference>
<dbReference type="SUPFAM" id="SSF141259">
    <property type="entry name" value="CarD-like"/>
    <property type="match status" value="1"/>
</dbReference>
<dbReference type="Gene3D" id="1.10.287.1080">
    <property type="entry name" value="MazG-like"/>
    <property type="match status" value="1"/>
</dbReference>
<evidence type="ECO:0000256" key="14">
    <source>
        <dbReference type="SAM" id="MobiDB-lite"/>
    </source>
</evidence>
<evidence type="ECO:0000256" key="7">
    <source>
        <dbReference type="ARBA" id="ARBA00022840"/>
    </source>
</evidence>
<dbReference type="InterPro" id="IPR003711">
    <property type="entry name" value="CarD-like/TRCF_RID"/>
</dbReference>
<dbReference type="Pfam" id="PF03461">
    <property type="entry name" value="TRCF"/>
    <property type="match status" value="1"/>
</dbReference>
<feature type="compositionally biased region" description="Low complexity" evidence="14">
    <location>
        <begin position="1847"/>
        <end position="1861"/>
    </location>
</feature>
<evidence type="ECO:0000256" key="13">
    <source>
        <dbReference type="HAMAP-Rule" id="MF_00969"/>
    </source>
</evidence>
<evidence type="ECO:0000256" key="4">
    <source>
        <dbReference type="ARBA" id="ARBA00022763"/>
    </source>
</evidence>
<dbReference type="GO" id="GO:0005737">
    <property type="term" value="C:cytoplasm"/>
    <property type="evidence" value="ECO:0007669"/>
    <property type="project" value="UniProtKB-SubCell"/>
</dbReference>
<keyword evidence="4 13" id="KW-0227">DNA damage</keyword>
<dbReference type="InterPro" id="IPR036101">
    <property type="entry name" value="CarD-like/TRCF_RID_sf"/>
</dbReference>
<feature type="domain" description="Helicase ATP-binding" evidence="15">
    <location>
        <begin position="666"/>
        <end position="827"/>
    </location>
</feature>
<dbReference type="SMART" id="SM00487">
    <property type="entry name" value="DEXDc"/>
    <property type="match status" value="1"/>
</dbReference>
<dbReference type="FunFam" id="3.40.50.300:FF:000546">
    <property type="entry name" value="Transcription-repair-coupling factor"/>
    <property type="match status" value="1"/>
</dbReference>
<accession>A0A251XJ52</accession>
<dbReference type="InterPro" id="IPR011545">
    <property type="entry name" value="DEAD/DEAH_box_helicase_dom"/>
</dbReference>
<evidence type="ECO:0000256" key="6">
    <source>
        <dbReference type="ARBA" id="ARBA00022806"/>
    </source>
</evidence>
<dbReference type="InterPro" id="IPR027417">
    <property type="entry name" value="P-loop_NTPase"/>
</dbReference>
<comment type="similarity">
    <text evidence="11 13">In the C-terminal section; belongs to the helicase family. RecG subfamily.</text>
</comment>
<evidence type="ECO:0000259" key="15">
    <source>
        <dbReference type="PROSITE" id="PS51192"/>
    </source>
</evidence>
<dbReference type="GO" id="GO:0006355">
    <property type="term" value="P:regulation of DNA-templated transcription"/>
    <property type="evidence" value="ECO:0007669"/>
    <property type="project" value="UniProtKB-UniRule"/>
</dbReference>
<protein>
    <recommendedName>
        <fullName evidence="12 13">Transcription-repair-coupling factor</fullName>
        <shortName evidence="13">TRCF</shortName>
        <ecNumber evidence="13">3.6.4.-</ecNumber>
    </recommendedName>
</protein>
<evidence type="ECO:0000256" key="2">
    <source>
        <dbReference type="ARBA" id="ARBA00022490"/>
    </source>
</evidence>
<evidence type="ECO:0000313" key="17">
    <source>
        <dbReference type="EMBL" id="OUE03555.1"/>
    </source>
</evidence>
<dbReference type="GO" id="GO:0000716">
    <property type="term" value="P:transcription-coupled nucleotide-excision repair, DNA damage recognition"/>
    <property type="evidence" value="ECO:0007669"/>
    <property type="project" value="UniProtKB-UniRule"/>
</dbReference>
<evidence type="ECO:0000256" key="8">
    <source>
        <dbReference type="ARBA" id="ARBA00023125"/>
    </source>
</evidence>
<feature type="compositionally biased region" description="Polar residues" evidence="14">
    <location>
        <begin position="1174"/>
        <end position="1183"/>
    </location>
</feature>
<dbReference type="InterPro" id="IPR048015">
    <property type="entry name" value="NTP-PPase_MazG-like_N"/>
</dbReference>
<dbReference type="InterPro" id="IPR041471">
    <property type="entry name" value="UvrB_inter"/>
</dbReference>
<feature type="compositionally biased region" description="Basic residues" evidence="14">
    <location>
        <begin position="1683"/>
        <end position="1693"/>
    </location>
</feature>
<dbReference type="PROSITE" id="PS51192">
    <property type="entry name" value="HELICASE_ATP_BIND_1"/>
    <property type="match status" value="1"/>
</dbReference>
<dbReference type="PANTHER" id="PTHR47964:SF1">
    <property type="entry name" value="ATP-DEPENDENT DNA HELICASE HOMOLOG RECG, CHLOROPLASTIC"/>
    <property type="match status" value="1"/>
</dbReference>
<feature type="domain" description="Helicase C-terminal" evidence="16">
    <location>
        <begin position="852"/>
        <end position="1002"/>
    </location>
</feature>
<gene>
    <name evidence="13 17" type="primary">mfd</name>
    <name evidence="17" type="ORF">CMMCAS07_01305</name>
</gene>
<dbReference type="Gene3D" id="2.40.10.170">
    <property type="match status" value="1"/>
</dbReference>
<keyword evidence="6" id="KW-0347">Helicase</keyword>
<dbReference type="GO" id="GO:0003684">
    <property type="term" value="F:damaged DNA binding"/>
    <property type="evidence" value="ECO:0007669"/>
    <property type="project" value="InterPro"/>
</dbReference>
<reference evidence="17 18" key="1">
    <citation type="submission" date="2016-08" db="EMBL/GenBank/DDBJ databases">
        <title>Genome sequence of Clavibacter michiganensis subsp. michiganensis strain CASJ007.</title>
        <authorList>
            <person name="Thapa S.P."/>
            <person name="Coaker G."/>
        </authorList>
    </citation>
    <scope>NUCLEOTIDE SEQUENCE [LARGE SCALE GENOMIC DNA]</scope>
    <source>
        <strain evidence="17">CASJ007</strain>
    </source>
</reference>
<dbReference type="CDD" id="cd17991">
    <property type="entry name" value="DEXHc_TRCF"/>
    <property type="match status" value="1"/>
</dbReference>
<dbReference type="Pfam" id="PF00271">
    <property type="entry name" value="Helicase_C"/>
    <property type="match status" value="1"/>
</dbReference>
<dbReference type="Gene3D" id="3.30.2060.10">
    <property type="entry name" value="Penicillin-binding protein 1b domain"/>
    <property type="match status" value="1"/>
</dbReference>
<feature type="compositionally biased region" description="Basic residues" evidence="14">
    <location>
        <begin position="1197"/>
        <end position="1210"/>
    </location>
</feature>
<dbReference type="PANTHER" id="PTHR47964">
    <property type="entry name" value="ATP-DEPENDENT DNA HELICASE HOMOLOG RECG, CHLOROPLASTIC"/>
    <property type="match status" value="1"/>
</dbReference>
<feature type="compositionally biased region" description="Acidic residues" evidence="14">
    <location>
        <begin position="1558"/>
        <end position="1569"/>
    </location>
</feature>
<evidence type="ECO:0000256" key="9">
    <source>
        <dbReference type="ARBA" id="ARBA00023204"/>
    </source>
</evidence>
<dbReference type="HAMAP" id="MF_00969">
    <property type="entry name" value="TRCF"/>
    <property type="match status" value="1"/>
</dbReference>
<dbReference type="NCBIfam" id="TIGR00580">
    <property type="entry name" value="mfd"/>
    <property type="match status" value="1"/>
</dbReference>
<dbReference type="SMART" id="SM00490">
    <property type="entry name" value="HELICc"/>
    <property type="match status" value="1"/>
</dbReference>
<feature type="compositionally biased region" description="Basic and acidic residues" evidence="14">
    <location>
        <begin position="1574"/>
        <end position="1586"/>
    </location>
</feature>
<dbReference type="InterPro" id="IPR047112">
    <property type="entry name" value="RecG/Mfd"/>
</dbReference>
<feature type="compositionally biased region" description="Basic and acidic residues" evidence="14">
    <location>
        <begin position="1491"/>
        <end position="1505"/>
    </location>
</feature>
<dbReference type="SMART" id="SM01058">
    <property type="entry name" value="CarD_TRCF"/>
    <property type="match status" value="1"/>
</dbReference>
<dbReference type="InterPro" id="IPR014001">
    <property type="entry name" value="Helicase_ATP-bd"/>
</dbReference>
<feature type="compositionally biased region" description="Basic and acidic residues" evidence="14">
    <location>
        <begin position="1253"/>
        <end position="1312"/>
    </location>
</feature>
<dbReference type="SUPFAM" id="SSF143517">
    <property type="entry name" value="TRCF domain-like"/>
    <property type="match status" value="1"/>
</dbReference>
<keyword evidence="9 13" id="KW-0234">DNA repair</keyword>
<dbReference type="Pfam" id="PF02559">
    <property type="entry name" value="CarD_TRCF_RID"/>
    <property type="match status" value="1"/>
</dbReference>
<sequence>MILQGLIPALSRASTFDDALASASRDADFSLTEGLQGPLLAGLLRQRIQRGIPGCLLVVTATGRESEGMRRSLDAVLPDAEILEFPAWETLPHERLSPSAEIVGKRIHALRRMEQWHAALGQGAREVPAEQVRPLVIVASVRAALQPVADNLTELAPVQLATGSRGHDLSELAVRLVDLAYSRVDMVTRRGEFAVRGGILDVFPPVSDHPVRVEFFGDEVDQMRPFAVADQRSLEEEITSVELPPSRELLLSAPVRQRAREMQHEFPNLQQMLAKIAEGIPVEGMESLAPALVDRLVPVTHYLPVDAAIAVVSPERVSTRAQSLADTNREFLDAAWNAATAGAQAPIDLASGDFLSLGRLRDARGPRRWWTLSGFQATDVLPEDLGIDEVMTVRIQADPVPSFAGNADGAIEHVRQRLADGWSVGVVAQGSGLVERADTVLREAGVPARVVEEFPAEPEPGIAYLLRSAIDAGFEMPEVKLALLTESEFYGRAAGYDSRQVKKLATRRKNVVDPLQLKPGDHVVHTTHGIGRFVELTQREVSSGGRNAVKTRREYLVIEYAPSKRGYPGDKLFVPTDQLDLLSRYVGGEEPALSKMGGSDWAAAKGKARRAVRDIAVELVKLYSARMASRGHSFPPDTPWQRELEEAFPFMETPDQLTVIDEVKRDMESPIPMDRLVSGDVGFGKTEIAVRAAFKAVQDGKQVVMLVPTTLLVKQHFETFSERFAGFPVHLRQLSRFQSEKESRETVKGLEDGSVDVVIGTHRLLTGNIAFKDVGLVIIDEEQRFGVEHKDALKKLKANVDILAMSATPIPRTLEMAVTGIREMSTLATPPEDRHPILTFVGPNSEKQIAAAIRRELLREGQVFFVHNRVSSINRVASELAELVPEARVAVAHGKMSEAMLEQVIVDFWERKFDVLVSTTIIETGLDIANANTLIIDRADKYGLSQLHQLRGRVGRGRERAYAYFLYDADKPLSETAHDRLSTIAANNELGSGIQVALKDLEIRGAGNLLGGEQSGHIQGVGFDLYLRMIGEAVSTFRGDVAEGQTELRLELPVDAHIPEEYVDSERLRLEAYQKLSTAASPTATDDQIDRVIEELSDRYGEPPVEVDNLVRVSRLRRVAQRAGLSEVVAMGRTCASRRPTSPTASRCACSACTRAASCSRRPTPSRCRCPSATASRCPTPSWWTGCASCSTPSSRWSRRRPRRSPRRRREPAAVRSAPRRGPVRRPRGPGSRPASRRRHQRRRRRGVPAAADRQRDGRRDDRDAGSQQHRERALVAHVVEARERELAHQQRHREADAAEERHGHEIRHRESAGGSAAARDPRAEQPARGDPHELAERQRERDAPERGRELREADRGDRDERGGEREQRQDDPVGGGLQRVRGAEPGEAGEREAECDAGDGRVDPGGERRPPRHERDEHQQRDHGDPGGARPPDAEAPDHREQHDARDRDGERAQVEAGREEDRDDPDGDEVVEHREREEEHADGGGQPAPEHREDAEREGDVGRGGHGPAALEPAARRDREVEERGHHDAADRRDGGHEGARDAVQPAGQELVLELDRDDEEEDDEQAVADPVPERQVDADRGEGEVPVGPGEEAGPGRRVRDDEADDGGEQQEPGGDALGADEGGHGGLPGRWRGRRSPAADQTSRHTDPQPTGGPVRGWRDERARVPVRIRRRIGIRGRVRRRRGARRRDGRPPGPDGCVWNRQMTHRTLVPYLLEESHELVEAIETDDVPGMREELADVLLQVVFHADIARTEGEGFDLADVARTATEKMVRRHPHVFGDERADTVEEVLRVWGAAKDREKSARTSVVDGIPMGMPSLALADKLLGRAERVGLLEADARPRSRSTTRTTSAGCCSRSWSRRGRAASTRSARCGRRCGR</sequence>
<dbReference type="InterPro" id="IPR004576">
    <property type="entry name" value="Mfd"/>
</dbReference>
<dbReference type="Gene3D" id="3.40.50.11180">
    <property type="match status" value="1"/>
</dbReference>
<keyword evidence="2 13" id="KW-0963">Cytoplasm</keyword>
<dbReference type="Pfam" id="PF03819">
    <property type="entry name" value="MazG"/>
    <property type="match status" value="1"/>
</dbReference>
<dbReference type="Proteomes" id="UP000195062">
    <property type="component" value="Unassembled WGS sequence"/>
</dbReference>
<feature type="compositionally biased region" description="Low complexity" evidence="14">
    <location>
        <begin position="1159"/>
        <end position="1173"/>
    </location>
</feature>
<feature type="compositionally biased region" description="Basic and acidic residues" evidence="14">
    <location>
        <begin position="1320"/>
        <end position="1372"/>
    </location>
</feature>
<keyword evidence="18" id="KW-1185">Reference proteome</keyword>
<dbReference type="SUPFAM" id="SSF52540">
    <property type="entry name" value="P-loop containing nucleoside triphosphate hydrolases"/>
    <property type="match status" value="4"/>
</dbReference>
<name>A0A251XJ52_CLAMM</name>
<keyword evidence="7 13" id="KW-0067">ATP-binding</keyword>
<evidence type="ECO:0000256" key="11">
    <source>
        <dbReference type="ARBA" id="ARBA00061399"/>
    </source>
</evidence>
<feature type="region of interest" description="Disordered" evidence="14">
    <location>
        <begin position="1159"/>
        <end position="1664"/>
    </location>
</feature>
<feature type="compositionally biased region" description="Basic residues" evidence="14">
    <location>
        <begin position="1218"/>
        <end position="1228"/>
    </location>
</feature>
<feature type="compositionally biased region" description="Basic residues" evidence="14">
    <location>
        <begin position="1235"/>
        <end position="1247"/>
    </location>
</feature>
<dbReference type="Pfam" id="PF17757">
    <property type="entry name" value="UvrB_inter"/>
    <property type="match status" value="1"/>
</dbReference>
<dbReference type="GO" id="GO:0005524">
    <property type="term" value="F:ATP binding"/>
    <property type="evidence" value="ECO:0007669"/>
    <property type="project" value="UniProtKB-UniRule"/>
</dbReference>
<dbReference type="Gene3D" id="3.40.50.300">
    <property type="entry name" value="P-loop containing nucleotide triphosphate hydrolases"/>
    <property type="match status" value="2"/>
</dbReference>
<dbReference type="EMBL" id="MDHH01000001">
    <property type="protein sequence ID" value="OUE03555.1"/>
    <property type="molecule type" value="Genomic_DNA"/>
</dbReference>
<dbReference type="SMART" id="SM00982">
    <property type="entry name" value="TRCF"/>
    <property type="match status" value="1"/>
</dbReference>
<comment type="caution">
    <text evidence="17">The sequence shown here is derived from an EMBL/GenBank/DDBJ whole genome shotgun (WGS) entry which is preliminary data.</text>
</comment>
<dbReference type="InterPro" id="IPR005118">
    <property type="entry name" value="TRCF_C"/>
</dbReference>
<comment type="subcellular location">
    <subcellularLocation>
        <location evidence="1 13">Cytoplasm</location>
    </subcellularLocation>
</comment>
<dbReference type="InterPro" id="IPR037235">
    <property type="entry name" value="TRCF-like_C_D7"/>
</dbReference>
<keyword evidence="3 13" id="KW-0547">Nucleotide-binding</keyword>
<dbReference type="CDD" id="cd11528">
    <property type="entry name" value="NTP-PPase_MazG_Nterm"/>
    <property type="match status" value="1"/>
</dbReference>
<evidence type="ECO:0000256" key="10">
    <source>
        <dbReference type="ARBA" id="ARBA00061104"/>
    </source>
</evidence>
<feature type="region of interest" description="Disordered" evidence="14">
    <location>
        <begin position="1840"/>
        <end position="1863"/>
    </location>
</feature>
<keyword evidence="8 13" id="KW-0238">DNA-binding</keyword>
<dbReference type="InterPro" id="IPR004518">
    <property type="entry name" value="MazG-like_dom"/>
</dbReference>
<evidence type="ECO:0000313" key="18">
    <source>
        <dbReference type="Proteomes" id="UP000195062"/>
    </source>
</evidence>
<evidence type="ECO:0000256" key="1">
    <source>
        <dbReference type="ARBA" id="ARBA00004496"/>
    </source>
</evidence>
<keyword evidence="5 13" id="KW-0378">Hydrolase</keyword>
<evidence type="ECO:0000256" key="5">
    <source>
        <dbReference type="ARBA" id="ARBA00022801"/>
    </source>
</evidence>
<organism evidence="17 18">
    <name type="scientific">Clavibacter michiganensis subsp. michiganensis</name>
    <dbReference type="NCBI Taxonomy" id="33013"/>
    <lineage>
        <taxon>Bacteria</taxon>
        <taxon>Bacillati</taxon>
        <taxon>Actinomycetota</taxon>
        <taxon>Actinomycetes</taxon>
        <taxon>Micrococcales</taxon>
        <taxon>Microbacteriaceae</taxon>
        <taxon>Clavibacter</taxon>
    </lineage>
</organism>
<evidence type="ECO:0000256" key="3">
    <source>
        <dbReference type="ARBA" id="ARBA00022741"/>
    </source>
</evidence>
<dbReference type="GO" id="GO:0003678">
    <property type="term" value="F:DNA helicase activity"/>
    <property type="evidence" value="ECO:0007669"/>
    <property type="project" value="TreeGrafter"/>
</dbReference>
<dbReference type="GO" id="GO:0016787">
    <property type="term" value="F:hydrolase activity"/>
    <property type="evidence" value="ECO:0007669"/>
    <property type="project" value="UniProtKB-KW"/>
</dbReference>
<dbReference type="PROSITE" id="PS51194">
    <property type="entry name" value="HELICASE_CTER"/>
    <property type="match status" value="1"/>
</dbReference>
<feature type="compositionally biased region" description="Basic and acidic residues" evidence="14">
    <location>
        <begin position="1516"/>
        <end position="1543"/>
    </location>
</feature>